<evidence type="ECO:0000256" key="3">
    <source>
        <dbReference type="ARBA" id="ARBA00023315"/>
    </source>
</evidence>
<protein>
    <recommendedName>
        <fullName evidence="4">Phospholipid/glycerol acyltransferase domain-containing protein</fullName>
    </recommendedName>
</protein>
<feature type="domain" description="Phospholipid/glycerol acyltransferase" evidence="4">
    <location>
        <begin position="27"/>
        <end position="140"/>
    </location>
</feature>
<dbReference type="PANTHER" id="PTHR10434:SF9">
    <property type="entry name" value="PHOSPHOLIPID_GLYCEROL ACYLTRANSFERASE DOMAIN-CONTAINING PROTEIN"/>
    <property type="match status" value="1"/>
</dbReference>
<dbReference type="InterPro" id="IPR002123">
    <property type="entry name" value="Plipid/glycerol_acylTrfase"/>
</dbReference>
<dbReference type="GeneID" id="98068664"/>
<keyword evidence="6" id="KW-1185">Reference proteome</keyword>
<evidence type="ECO:0000259" key="4">
    <source>
        <dbReference type="SMART" id="SM00563"/>
    </source>
</evidence>
<name>H1DFP1_9BACT</name>
<accession>H1DFP1</accession>
<comment type="caution">
    <text evidence="5">The sequence shown here is derived from an EMBL/GenBank/DDBJ whole genome shotgun (WGS) entry which is preliminary data.</text>
</comment>
<organism evidence="5 6">
    <name type="scientific">Odoribacter laneus YIT 12061</name>
    <dbReference type="NCBI Taxonomy" id="742817"/>
    <lineage>
        <taxon>Bacteria</taxon>
        <taxon>Pseudomonadati</taxon>
        <taxon>Bacteroidota</taxon>
        <taxon>Bacteroidia</taxon>
        <taxon>Bacteroidales</taxon>
        <taxon>Odoribacteraceae</taxon>
        <taxon>Odoribacter</taxon>
    </lineage>
</organism>
<dbReference type="Proteomes" id="UP000004892">
    <property type="component" value="Unassembled WGS sequence"/>
</dbReference>
<proteinExistence type="predicted"/>
<sequence>MKYLARFIMWLAGWRYKGELPQVKKAVIISVPHTSNWDFVWGELAFLSQGIPAYILMKKEFFFFPLGLLLRALRVIPVDRGKKDSHLVQQMIAEFNKRDSMYLCITPEGSRKKRKKWKKGFLVIAKAAGVPVYLGRIDYKEKFCEIGPLFYPTEDVEADLNYIMQTYKDAHPKHPEQFSWGED</sequence>
<dbReference type="PATRIC" id="fig|742817.3.peg.1140"/>
<comment type="pathway">
    <text evidence="1">Lipid metabolism.</text>
</comment>
<dbReference type="SMART" id="SM00563">
    <property type="entry name" value="PlsC"/>
    <property type="match status" value="1"/>
</dbReference>
<dbReference type="Pfam" id="PF01553">
    <property type="entry name" value="Acyltransferase"/>
    <property type="match status" value="1"/>
</dbReference>
<dbReference type="STRING" id="742817.HMPREF9449_01077"/>
<dbReference type="AlphaFoldDB" id="H1DFP1"/>
<evidence type="ECO:0000313" key="5">
    <source>
        <dbReference type="EMBL" id="EHP48714.1"/>
    </source>
</evidence>
<dbReference type="PANTHER" id="PTHR10434">
    <property type="entry name" value="1-ACYL-SN-GLYCEROL-3-PHOSPHATE ACYLTRANSFERASE"/>
    <property type="match status" value="1"/>
</dbReference>
<dbReference type="GO" id="GO:0003841">
    <property type="term" value="F:1-acylglycerol-3-phosphate O-acyltransferase activity"/>
    <property type="evidence" value="ECO:0007669"/>
    <property type="project" value="TreeGrafter"/>
</dbReference>
<evidence type="ECO:0000256" key="1">
    <source>
        <dbReference type="ARBA" id="ARBA00005189"/>
    </source>
</evidence>
<dbReference type="SUPFAM" id="SSF69593">
    <property type="entry name" value="Glycerol-3-phosphate (1)-acyltransferase"/>
    <property type="match status" value="1"/>
</dbReference>
<keyword evidence="3" id="KW-0012">Acyltransferase</keyword>
<dbReference type="eggNOG" id="COG0204">
    <property type="taxonomic scope" value="Bacteria"/>
</dbReference>
<gene>
    <name evidence="5" type="ORF">HMPREF9449_01077</name>
</gene>
<evidence type="ECO:0000256" key="2">
    <source>
        <dbReference type="ARBA" id="ARBA00022679"/>
    </source>
</evidence>
<dbReference type="HOGENOM" id="CLU_099447_0_0_10"/>
<dbReference type="EMBL" id="ADMC01000017">
    <property type="protein sequence ID" value="EHP48714.1"/>
    <property type="molecule type" value="Genomic_DNA"/>
</dbReference>
<dbReference type="RefSeq" id="WP_009136225.1">
    <property type="nucleotide sequence ID" value="NZ_JH594596.1"/>
</dbReference>
<evidence type="ECO:0000313" key="6">
    <source>
        <dbReference type="Proteomes" id="UP000004892"/>
    </source>
</evidence>
<reference evidence="5 6" key="1">
    <citation type="submission" date="2012-01" db="EMBL/GenBank/DDBJ databases">
        <title>The Genome Sequence of Odoribacter laneus YIT 12061.</title>
        <authorList>
            <consortium name="The Broad Institute Genome Sequencing Platform"/>
            <person name="Earl A."/>
            <person name="Ward D."/>
            <person name="Feldgarden M."/>
            <person name="Gevers D."/>
            <person name="Morotomi M."/>
            <person name="Young S.K."/>
            <person name="Zeng Q."/>
            <person name="Gargeya S."/>
            <person name="Fitzgerald M."/>
            <person name="Haas B."/>
            <person name="Abouelleil A."/>
            <person name="Alvarado L."/>
            <person name="Arachchi H.M."/>
            <person name="Berlin A."/>
            <person name="Chapman S.B."/>
            <person name="Gearin G."/>
            <person name="Goldberg J."/>
            <person name="Griggs A."/>
            <person name="Gujja S."/>
            <person name="Hansen M."/>
            <person name="Heiman D."/>
            <person name="Howarth C."/>
            <person name="Larimer J."/>
            <person name="Lui A."/>
            <person name="MacDonald P.J.P."/>
            <person name="McCowen C."/>
            <person name="Montmayeur A."/>
            <person name="Murphy C."/>
            <person name="Neiman D."/>
            <person name="Pearson M."/>
            <person name="Priest M."/>
            <person name="Roberts A."/>
            <person name="Saif S."/>
            <person name="Shea T."/>
            <person name="Sisk P."/>
            <person name="Stolte C."/>
            <person name="Sykes S."/>
            <person name="Wortman J."/>
            <person name="Nusbaum C."/>
            <person name="Birren B."/>
        </authorList>
    </citation>
    <scope>NUCLEOTIDE SEQUENCE [LARGE SCALE GENOMIC DNA]</scope>
    <source>
        <strain evidence="5 6">YIT 12061</strain>
    </source>
</reference>
<keyword evidence="2" id="KW-0808">Transferase</keyword>
<dbReference type="GO" id="GO:0006654">
    <property type="term" value="P:phosphatidic acid biosynthetic process"/>
    <property type="evidence" value="ECO:0007669"/>
    <property type="project" value="TreeGrafter"/>
</dbReference>